<protein>
    <submittedName>
        <fullName evidence="1">Uncharacterized protein</fullName>
    </submittedName>
</protein>
<keyword evidence="2" id="KW-1185">Reference proteome</keyword>
<accession>A0ACD0NXZ9</accession>
<name>A0ACD0NXZ9_9BASI</name>
<organism evidence="1 2">
    <name type="scientific">Violaceomyces palustris</name>
    <dbReference type="NCBI Taxonomy" id="1673888"/>
    <lineage>
        <taxon>Eukaryota</taxon>
        <taxon>Fungi</taxon>
        <taxon>Dikarya</taxon>
        <taxon>Basidiomycota</taxon>
        <taxon>Ustilaginomycotina</taxon>
        <taxon>Ustilaginomycetes</taxon>
        <taxon>Violaceomycetales</taxon>
        <taxon>Violaceomycetaceae</taxon>
        <taxon>Violaceomyces</taxon>
    </lineage>
</organism>
<reference evidence="1 2" key="1">
    <citation type="journal article" date="2018" name="Mol. Biol. Evol.">
        <title>Broad Genomic Sampling Reveals a Smut Pathogenic Ancestry of the Fungal Clade Ustilaginomycotina.</title>
        <authorList>
            <person name="Kijpornyongpan T."/>
            <person name="Mondo S.J."/>
            <person name="Barry K."/>
            <person name="Sandor L."/>
            <person name="Lee J."/>
            <person name="Lipzen A."/>
            <person name="Pangilinan J."/>
            <person name="LaButti K."/>
            <person name="Hainaut M."/>
            <person name="Henrissat B."/>
            <person name="Grigoriev I.V."/>
            <person name="Spatafora J.W."/>
            <person name="Aime M.C."/>
        </authorList>
    </citation>
    <scope>NUCLEOTIDE SEQUENCE [LARGE SCALE GENOMIC DNA]</scope>
    <source>
        <strain evidence="1 2">SA 807</strain>
    </source>
</reference>
<sequence>MMWKRRERGEETSGKTMKGESPPSGKDPWTETKRVYSLVTRNEPSPLLSIRSLEGYGGGLSESQSPKAFMFSESVSLWGSYAKTSPGCKRDGGEEREFPTEQGSETIYAGCMYICFSHAKGEKKRKNNLLRNTRLAVDHNRSALRKRKVGVNHPHSSLIECGCSYTYTHREKARKRAPSPLPLISSEDGERVCGPSGRGGREGIKRRKDGSNPIDFVARLSLLFLLAHQHA</sequence>
<dbReference type="EMBL" id="KZ819916">
    <property type="protein sequence ID" value="PWN50589.1"/>
    <property type="molecule type" value="Genomic_DNA"/>
</dbReference>
<dbReference type="Proteomes" id="UP000245626">
    <property type="component" value="Unassembled WGS sequence"/>
</dbReference>
<gene>
    <name evidence="1" type="ORF">IE53DRAFT_87278</name>
</gene>
<proteinExistence type="predicted"/>
<evidence type="ECO:0000313" key="1">
    <source>
        <dbReference type="EMBL" id="PWN50589.1"/>
    </source>
</evidence>
<evidence type="ECO:0000313" key="2">
    <source>
        <dbReference type="Proteomes" id="UP000245626"/>
    </source>
</evidence>